<evidence type="ECO:0000313" key="16">
    <source>
        <dbReference type="Proteomes" id="UP000276437"/>
    </source>
</evidence>
<dbReference type="PANTHER" id="PTHR30580:SF0">
    <property type="entry name" value="PRIMOSOMAL PROTEIN N"/>
    <property type="match status" value="1"/>
</dbReference>
<dbReference type="FunFam" id="3.40.1440.60:FF:000001">
    <property type="entry name" value="Primosomal protein N"/>
    <property type="match status" value="1"/>
</dbReference>
<evidence type="ECO:0000256" key="4">
    <source>
        <dbReference type="ARBA" id="ARBA00022741"/>
    </source>
</evidence>
<dbReference type="GO" id="GO:1990077">
    <property type="term" value="C:primosome complex"/>
    <property type="evidence" value="ECO:0007669"/>
    <property type="project" value="UniProtKB-UniRule"/>
</dbReference>
<dbReference type="GO" id="GO:0006270">
    <property type="term" value="P:DNA replication initiation"/>
    <property type="evidence" value="ECO:0007669"/>
    <property type="project" value="TreeGrafter"/>
</dbReference>
<feature type="binding site" evidence="12">
    <location>
        <position position="560"/>
    </location>
    <ligand>
        <name>Zn(2+)</name>
        <dbReference type="ChEBI" id="CHEBI:29105"/>
        <label>2</label>
    </ligand>
</feature>
<dbReference type="AlphaFoldDB" id="A0A348APM9"/>
<feature type="binding site" evidence="12">
    <location>
        <position position="557"/>
    </location>
    <ligand>
        <name>Zn(2+)</name>
        <dbReference type="ChEBI" id="CHEBI:29105"/>
        <label>2</label>
    </ligand>
</feature>
<evidence type="ECO:0000256" key="11">
    <source>
        <dbReference type="ARBA" id="ARBA00048988"/>
    </source>
</evidence>
<keyword evidence="2 12" id="KW-0235">DNA replication</keyword>
<evidence type="ECO:0000313" key="15">
    <source>
        <dbReference type="EMBL" id="BBB93027.1"/>
    </source>
</evidence>
<keyword evidence="1 12" id="KW-0639">Primosome</keyword>
<dbReference type="Pfam" id="PF18074">
    <property type="entry name" value="PriA_C"/>
    <property type="match status" value="1"/>
</dbReference>
<evidence type="ECO:0000256" key="8">
    <source>
        <dbReference type="ARBA" id="ARBA00022840"/>
    </source>
</evidence>
<evidence type="ECO:0000259" key="14">
    <source>
        <dbReference type="PROSITE" id="PS51194"/>
    </source>
</evidence>
<dbReference type="InterPro" id="IPR001650">
    <property type="entry name" value="Helicase_C-like"/>
</dbReference>
<keyword evidence="9 12" id="KW-0238">DNA-binding</keyword>
<feature type="binding site" evidence="12">
    <location>
        <position position="573"/>
    </location>
    <ligand>
        <name>Zn(2+)</name>
        <dbReference type="ChEBI" id="CHEBI:29105"/>
        <label>1</label>
    </ligand>
</feature>
<comment type="catalytic activity">
    <reaction evidence="11 12">
        <text>ATP + H2O = ADP + phosphate + H(+)</text>
        <dbReference type="Rhea" id="RHEA:13065"/>
        <dbReference type="ChEBI" id="CHEBI:15377"/>
        <dbReference type="ChEBI" id="CHEBI:15378"/>
        <dbReference type="ChEBI" id="CHEBI:30616"/>
        <dbReference type="ChEBI" id="CHEBI:43474"/>
        <dbReference type="ChEBI" id="CHEBI:456216"/>
        <dbReference type="EC" id="5.6.2.4"/>
    </reaction>
</comment>
<keyword evidence="4 12" id="KW-0547">Nucleotide-binding</keyword>
<dbReference type="CDD" id="cd17929">
    <property type="entry name" value="DEXHc_priA"/>
    <property type="match status" value="1"/>
</dbReference>
<dbReference type="OrthoDB" id="9759544at2"/>
<dbReference type="SMART" id="SM00487">
    <property type="entry name" value="DEXDc"/>
    <property type="match status" value="1"/>
</dbReference>
<dbReference type="GO" id="GO:0005524">
    <property type="term" value="F:ATP binding"/>
    <property type="evidence" value="ECO:0007669"/>
    <property type="project" value="UniProtKB-UniRule"/>
</dbReference>
<evidence type="ECO:0000256" key="9">
    <source>
        <dbReference type="ARBA" id="ARBA00023125"/>
    </source>
</evidence>
<evidence type="ECO:0000256" key="10">
    <source>
        <dbReference type="ARBA" id="ARBA00023235"/>
    </source>
</evidence>
<feature type="binding site" evidence="12">
    <location>
        <position position="539"/>
    </location>
    <ligand>
        <name>Zn(2+)</name>
        <dbReference type="ChEBI" id="CHEBI:29105"/>
        <label>2</label>
    </ligand>
</feature>
<dbReference type="InterPro" id="IPR005259">
    <property type="entry name" value="PriA"/>
</dbReference>
<dbReference type="GO" id="GO:0016887">
    <property type="term" value="F:ATP hydrolysis activity"/>
    <property type="evidence" value="ECO:0007669"/>
    <property type="project" value="RHEA"/>
</dbReference>
<evidence type="ECO:0000256" key="1">
    <source>
        <dbReference type="ARBA" id="ARBA00022515"/>
    </source>
</evidence>
<feature type="domain" description="Helicase ATP-binding" evidence="13">
    <location>
        <begin position="302"/>
        <end position="468"/>
    </location>
</feature>
<evidence type="ECO:0000256" key="6">
    <source>
        <dbReference type="ARBA" id="ARBA00022806"/>
    </source>
</evidence>
<dbReference type="GO" id="GO:0043138">
    <property type="term" value="F:3'-5' DNA helicase activity"/>
    <property type="evidence" value="ECO:0007669"/>
    <property type="project" value="UniProtKB-EC"/>
</dbReference>
<dbReference type="KEGG" id="mana:MAMMFC1_03736"/>
<dbReference type="Pfam" id="PF17764">
    <property type="entry name" value="PriA_3primeBD"/>
    <property type="match status" value="1"/>
</dbReference>
<evidence type="ECO:0000259" key="13">
    <source>
        <dbReference type="PROSITE" id="PS51192"/>
    </source>
</evidence>
<dbReference type="GO" id="GO:0006310">
    <property type="term" value="P:DNA recombination"/>
    <property type="evidence" value="ECO:0007669"/>
    <property type="project" value="InterPro"/>
</dbReference>
<dbReference type="Pfam" id="PF00271">
    <property type="entry name" value="Helicase_C"/>
    <property type="match status" value="1"/>
</dbReference>
<dbReference type="SUPFAM" id="SSF52540">
    <property type="entry name" value="P-loop containing nucleoside triphosphate hydrolases"/>
    <property type="match status" value="1"/>
</dbReference>
<evidence type="ECO:0000256" key="3">
    <source>
        <dbReference type="ARBA" id="ARBA00022723"/>
    </source>
</evidence>
<dbReference type="InterPro" id="IPR042115">
    <property type="entry name" value="PriA_3primeBD_sf"/>
</dbReference>
<dbReference type="GO" id="GO:0006302">
    <property type="term" value="P:double-strand break repair"/>
    <property type="evidence" value="ECO:0007669"/>
    <property type="project" value="InterPro"/>
</dbReference>
<proteinExistence type="inferred from homology"/>
<dbReference type="Pfam" id="PF18319">
    <property type="entry name" value="Zn_ribbon_PriA"/>
    <property type="match status" value="1"/>
</dbReference>
<feature type="binding site" evidence="12">
    <location>
        <position position="533"/>
    </location>
    <ligand>
        <name>Zn(2+)</name>
        <dbReference type="ChEBI" id="CHEBI:29105"/>
        <label>1</label>
    </ligand>
</feature>
<feature type="domain" description="Helicase C-terminal" evidence="14">
    <location>
        <begin position="565"/>
        <end position="724"/>
    </location>
</feature>
<evidence type="ECO:0000256" key="2">
    <source>
        <dbReference type="ARBA" id="ARBA00022705"/>
    </source>
</evidence>
<dbReference type="EMBL" id="AP018449">
    <property type="protein sequence ID" value="BBB93027.1"/>
    <property type="molecule type" value="Genomic_DNA"/>
</dbReference>
<dbReference type="PROSITE" id="PS51192">
    <property type="entry name" value="HELICASE_ATP_BIND_1"/>
    <property type="match status" value="1"/>
</dbReference>
<protein>
    <recommendedName>
        <fullName evidence="12">Replication restart protein PriA</fullName>
    </recommendedName>
    <alternativeName>
        <fullName evidence="12">ATP-dependent DNA helicase PriA</fullName>
        <ecNumber evidence="12">5.6.2.4</ecNumber>
    </alternativeName>
    <alternativeName>
        <fullName evidence="12">DNA 3'-5' helicase PriA</fullName>
    </alternativeName>
</protein>
<comment type="subunit">
    <text evidence="12">Component of the replication restart primosome.</text>
</comment>
<keyword evidence="10 12" id="KW-0413">Isomerase</keyword>
<gene>
    <name evidence="12 15" type="primary">priA</name>
    <name evidence="15" type="ORF">MAMMFC1_03736</name>
</gene>
<dbReference type="GO" id="GO:0003677">
    <property type="term" value="F:DNA binding"/>
    <property type="evidence" value="ECO:0007669"/>
    <property type="project" value="UniProtKB-UniRule"/>
</dbReference>
<dbReference type="InterPro" id="IPR041222">
    <property type="entry name" value="PriA_3primeBD"/>
</dbReference>
<keyword evidence="7 12" id="KW-0862">Zinc</keyword>
<dbReference type="SMART" id="SM00490">
    <property type="entry name" value="HELICc"/>
    <property type="match status" value="1"/>
</dbReference>
<dbReference type="InterPro" id="IPR040498">
    <property type="entry name" value="PriA_CRR"/>
</dbReference>
<dbReference type="Gene3D" id="3.40.50.300">
    <property type="entry name" value="P-loop containing nucleotide triphosphate hydrolases"/>
    <property type="match status" value="2"/>
</dbReference>
<comment type="similarity">
    <text evidence="12">Belongs to the helicase family. PriA subfamily.</text>
</comment>
<dbReference type="PROSITE" id="PS51194">
    <property type="entry name" value="HELICASE_CTER"/>
    <property type="match status" value="1"/>
</dbReference>
<keyword evidence="5 12" id="KW-0378">Hydrolase</keyword>
<dbReference type="PANTHER" id="PTHR30580">
    <property type="entry name" value="PRIMOSOMAL PROTEIN N"/>
    <property type="match status" value="1"/>
</dbReference>
<dbReference type="Gene3D" id="3.40.1440.60">
    <property type="entry name" value="PriA, 3(prime) DNA-binding domain"/>
    <property type="match status" value="1"/>
</dbReference>
<dbReference type="NCBIfam" id="TIGR00595">
    <property type="entry name" value="priA"/>
    <property type="match status" value="1"/>
</dbReference>
<comment type="cofactor">
    <cofactor evidence="12">
        <name>Zn(2+)</name>
        <dbReference type="ChEBI" id="CHEBI:29105"/>
    </cofactor>
    <text evidence="12">Binds 2 zinc ions per subunit.</text>
</comment>
<dbReference type="Pfam" id="PF00270">
    <property type="entry name" value="DEAD"/>
    <property type="match status" value="1"/>
</dbReference>
<accession>A0A348APM9</accession>
<keyword evidence="3 12" id="KW-0479">Metal-binding</keyword>
<dbReference type="InterPro" id="IPR011545">
    <property type="entry name" value="DEAD/DEAH_box_helicase_dom"/>
</dbReference>
<dbReference type="HAMAP" id="MF_00983">
    <property type="entry name" value="PriA"/>
    <property type="match status" value="1"/>
</dbReference>
<dbReference type="InterPro" id="IPR041236">
    <property type="entry name" value="PriA_C"/>
</dbReference>
<feature type="binding site" evidence="12">
    <location>
        <position position="530"/>
    </location>
    <ligand>
        <name>Zn(2+)</name>
        <dbReference type="ChEBI" id="CHEBI:29105"/>
        <label>1</label>
    </ligand>
</feature>
<dbReference type="CDD" id="cd18804">
    <property type="entry name" value="SF2_C_priA"/>
    <property type="match status" value="1"/>
</dbReference>
<evidence type="ECO:0000256" key="5">
    <source>
        <dbReference type="ARBA" id="ARBA00022801"/>
    </source>
</evidence>
<sequence>MKKIAQVIVNIPTRNIDKAFSYIIPDHYAYIDIGWRVIVPFGQRTVEGFIINISDISERDETALKPITDILDDFAWFGNHMLKTAEWLAEYYLTSLAESYRMFIPGKAGVKTQELYKIADSVSEVQLAELKEASKDNDNKDNFKIIEHIYKKGPLKLSELRKEFRHTISDSSLEDIIKSLLRQKILCKHSKIYKSGLPRLTTVYSLAVDAATAINTINATSKRKPAQLRLIEELLKYNSLDSSQLRQLSITLDTVKRLVKLGLIHTKQVQIIRDSYADREFSAPKLKPTQDQEQVLGQIIPAILEKKFKSFLLRGVTGSGKTQVYIEAVRTARNLGRQAIVLVPEIALTSQIVSRFKAAFNNDVVVIHSRLSLGERYDAWQRLRCNQAGIVIGARSAIFTPADNLGLIVIDEEHEFTYKQEEAPRYHAKEVALTRAKFSEAVVILGSATPSVETYFQALQGEHSLVCLTRRIDSVPLPPVTVVDMRNELAQGRRGVISPAMQDMLSETFSKGEQAVILLNRRGYSTFIMCRECGHVIKCHHCDIAMVYHAANTSLRCHYCQERQAIPDCCPVCGSRYIRYFGTGTQKVEETLTQLFPQAKIARMDQDTTSGKTSHEKILSDFAKGSYDILLGTQMVAKGHDIKNVTAVGIISADTALNLPDFRAAERTFSLITQAAGRAGRGNRPGKVVLQTYNPEHFGILSASTHDYETFFRSEIKLREQLDYPPFTQLINICVLSKDNTEADSQAKAIVAELKCTLRGLNHTSIIGPFPAPISKKKDVYRINILLKTRQLSEVRNRLSELKLHTRKGIIIDVDPLNVL</sequence>
<dbReference type="GO" id="GO:0008270">
    <property type="term" value="F:zinc ion binding"/>
    <property type="evidence" value="ECO:0007669"/>
    <property type="project" value="UniProtKB-UniRule"/>
</dbReference>
<comment type="function">
    <text evidence="12">Initiates the restart of stalled replication forks, which reloads the replicative helicase on sites other than the origin of replication. Recognizes and binds to abandoned replication forks and remodels them to uncover a helicase loading site. Promotes assembly of the primosome at these replication forks.</text>
</comment>
<comment type="catalytic activity">
    <reaction evidence="12">
        <text>Couples ATP hydrolysis with the unwinding of duplex DNA by translocating in the 3'-5' direction.</text>
        <dbReference type="EC" id="5.6.2.4"/>
    </reaction>
</comment>
<reference evidence="15 16" key="1">
    <citation type="journal article" date="2018" name="Int. J. Syst. Evol. Microbiol.">
        <title>Methylomusa anaerophila gen. nov., sp. nov., an anaerobic methanol-utilizing bacterium isolated from a microbial fuel cell.</title>
        <authorList>
            <person name="Amano N."/>
            <person name="Yamamuro A."/>
            <person name="Miyahara M."/>
            <person name="Kouzuma A."/>
            <person name="Abe T."/>
            <person name="Watanabe K."/>
        </authorList>
    </citation>
    <scope>NUCLEOTIDE SEQUENCE [LARGE SCALE GENOMIC DNA]</scope>
    <source>
        <strain evidence="15 16">MMFC1</strain>
    </source>
</reference>
<dbReference type="InterPro" id="IPR014001">
    <property type="entry name" value="Helicase_ATP-bd"/>
</dbReference>
<name>A0A348APM9_9FIRM</name>
<dbReference type="EC" id="5.6.2.4" evidence="12"/>
<dbReference type="FunFam" id="3.40.50.300:FF:000489">
    <property type="entry name" value="Primosome assembly protein PriA"/>
    <property type="match status" value="1"/>
</dbReference>
<organism evidence="15 16">
    <name type="scientific">Methylomusa anaerophila</name>
    <dbReference type="NCBI Taxonomy" id="1930071"/>
    <lineage>
        <taxon>Bacteria</taxon>
        <taxon>Bacillati</taxon>
        <taxon>Bacillota</taxon>
        <taxon>Negativicutes</taxon>
        <taxon>Selenomonadales</taxon>
        <taxon>Sporomusaceae</taxon>
        <taxon>Methylomusa</taxon>
    </lineage>
</organism>
<dbReference type="RefSeq" id="WP_126309908.1">
    <property type="nucleotide sequence ID" value="NZ_AP018449.1"/>
</dbReference>
<evidence type="ECO:0000256" key="12">
    <source>
        <dbReference type="HAMAP-Rule" id="MF_00983"/>
    </source>
</evidence>
<dbReference type="Proteomes" id="UP000276437">
    <property type="component" value="Chromosome"/>
</dbReference>
<feature type="binding site" evidence="12">
    <location>
        <position position="570"/>
    </location>
    <ligand>
        <name>Zn(2+)</name>
        <dbReference type="ChEBI" id="CHEBI:29105"/>
        <label>1</label>
    </ligand>
</feature>
<keyword evidence="16" id="KW-1185">Reference proteome</keyword>
<keyword evidence="6 12" id="KW-0347">Helicase</keyword>
<dbReference type="GO" id="GO:0006269">
    <property type="term" value="P:DNA replication, synthesis of primer"/>
    <property type="evidence" value="ECO:0007669"/>
    <property type="project" value="UniProtKB-KW"/>
</dbReference>
<keyword evidence="8 12" id="KW-0067">ATP-binding</keyword>
<dbReference type="InterPro" id="IPR027417">
    <property type="entry name" value="P-loop_NTPase"/>
</dbReference>
<evidence type="ECO:0000256" key="7">
    <source>
        <dbReference type="ARBA" id="ARBA00022833"/>
    </source>
</evidence>
<feature type="binding site" evidence="12">
    <location>
        <position position="542"/>
    </location>
    <ligand>
        <name>Zn(2+)</name>
        <dbReference type="ChEBI" id="CHEBI:29105"/>
        <label>2</label>
    </ligand>
</feature>
<dbReference type="NCBIfam" id="NF004066">
    <property type="entry name" value="PRK05580.1-3"/>
    <property type="match status" value="1"/>
</dbReference>